<dbReference type="PRINTS" id="PR00410">
    <property type="entry name" value="PHEHYDRXLASE"/>
</dbReference>
<evidence type="ECO:0000256" key="4">
    <source>
        <dbReference type="ARBA" id="ARBA00023002"/>
    </source>
</evidence>
<dbReference type="VEuPathDB" id="FungiDB:SDRG_13260"/>
<proteinExistence type="predicted"/>
<dbReference type="eggNOG" id="KOG0039">
    <property type="taxonomic scope" value="Eukaryota"/>
</dbReference>
<evidence type="ECO:0000256" key="5">
    <source>
        <dbReference type="ARBA" id="ARBA00023136"/>
    </source>
</evidence>
<keyword evidence="7" id="KW-0732">Signal</keyword>
<dbReference type="Pfam" id="PF01794">
    <property type="entry name" value="Ferric_reduct"/>
    <property type="match status" value="1"/>
</dbReference>
<dbReference type="SFLD" id="SFLDS00052">
    <property type="entry name" value="Ferric_Reductase_Domain"/>
    <property type="match status" value="1"/>
</dbReference>
<feature type="transmembrane region" description="Helical" evidence="6">
    <location>
        <begin position="254"/>
        <end position="274"/>
    </location>
</feature>
<dbReference type="Pfam" id="PF08022">
    <property type="entry name" value="FAD_binding_8"/>
    <property type="match status" value="1"/>
</dbReference>
<evidence type="ECO:0000259" key="8">
    <source>
        <dbReference type="PROSITE" id="PS51384"/>
    </source>
</evidence>
<dbReference type="GeneID" id="19953987"/>
<dbReference type="PANTHER" id="PTHR11972:SF69">
    <property type="entry name" value="FERRIC REDUCTION OXIDASE 6-RELATED"/>
    <property type="match status" value="1"/>
</dbReference>
<dbReference type="GO" id="GO:0005886">
    <property type="term" value="C:plasma membrane"/>
    <property type="evidence" value="ECO:0007669"/>
    <property type="project" value="TreeGrafter"/>
</dbReference>
<feature type="chain" id="PRO_5004569536" description="FAD-binding FR-type domain-containing protein" evidence="7">
    <location>
        <begin position="22"/>
        <end position="685"/>
    </location>
</feature>
<sequence length="685" mass="74456">MRLKAHLVSLVELLFVGVLSAAAPAMTTNVCASPAFAAAPVIAMGRTPASIKVLVQDEYVCFQFNISDDTVQWGSLAIASTPKMVGDTPYNVVILDVAAPPALLYTMKGYGRRETTVNSDQSPINVTQSTHINGVLSFTFQRRLAAVVDSDVAIDPSGVTTLTWSYDTKSFPSDHKASGALQLTLNAAHNVNAPLNTLYTAVIAAGVFGVMLALGIVATYLGRFRLINYTTLCAPPKSDKGLAPLVQILADLKIGEGIIVLLFLGALVGASLYLQTPTPILNYARFAFISGHLSLLSLMFSLIPIARGPHWQHLFGSSHDRVLKFHRASSWLFVLFGLVHLVLYIPATSPVSTQVYGLSAVRPIAGAFALVAGLSLVVASWFRRKHYARFYMHHRIASVFAFIFVVLHSTVIAYAMIVPLALYVLSGVFRVRAFCQTFDAAVQLAGPKTVTLTLPSTPLTKKWVATMNPSSFYYLQVPSVSGVEWHPFTAVVTPDGTSIGFCIKAMTTERFADKLVADVVVRTGTGRATLPIVLGGPYGTVSVHLPSYQVVVLVAGGVGITPMLSTINQLRHKQGKPGAVFHLYWVVRDANDLLMAETLMYPLPESLVYRFYVTTASTEGSVHSASMVHQPYNARRPKWDELINRTIFVGKSVCVLACGPDPLTREVQSVARKYGFDFHKEEFAW</sequence>
<feature type="transmembrane region" description="Helical" evidence="6">
    <location>
        <begin position="286"/>
        <end position="307"/>
    </location>
</feature>
<feature type="transmembrane region" description="Helical" evidence="6">
    <location>
        <begin position="328"/>
        <end position="347"/>
    </location>
</feature>
<gene>
    <name evidence="9" type="ORF">SDRG_13260</name>
</gene>
<keyword evidence="4" id="KW-0560">Oxidoreductase</keyword>
<dbReference type="RefSeq" id="XP_008617558.1">
    <property type="nucleotide sequence ID" value="XM_008619336.1"/>
</dbReference>
<accession>T0PTU8</accession>
<keyword evidence="2 6" id="KW-0812">Transmembrane</keyword>
<evidence type="ECO:0000256" key="6">
    <source>
        <dbReference type="SAM" id="Phobius"/>
    </source>
</evidence>
<dbReference type="InParanoid" id="T0PTU8"/>
<keyword evidence="5 6" id="KW-0472">Membrane</keyword>
<dbReference type="Pfam" id="PF08030">
    <property type="entry name" value="NAD_binding_6"/>
    <property type="match status" value="1"/>
</dbReference>
<dbReference type="InterPro" id="IPR013112">
    <property type="entry name" value="FAD-bd_8"/>
</dbReference>
<organism evidence="9 10">
    <name type="scientific">Saprolegnia diclina (strain VS20)</name>
    <dbReference type="NCBI Taxonomy" id="1156394"/>
    <lineage>
        <taxon>Eukaryota</taxon>
        <taxon>Sar</taxon>
        <taxon>Stramenopiles</taxon>
        <taxon>Oomycota</taxon>
        <taxon>Saprolegniomycetes</taxon>
        <taxon>Saprolegniales</taxon>
        <taxon>Saprolegniaceae</taxon>
        <taxon>Saprolegnia</taxon>
    </lineage>
</organism>
<dbReference type="InterPro" id="IPR050369">
    <property type="entry name" value="RBOH/FRE"/>
</dbReference>
<name>T0PTU8_SAPDV</name>
<feature type="transmembrane region" description="Helical" evidence="6">
    <location>
        <begin position="399"/>
        <end position="425"/>
    </location>
</feature>
<dbReference type="Gene3D" id="3.40.50.80">
    <property type="entry name" value="Nucleotide-binding domain of ferredoxin-NADP reductase (FNR) module"/>
    <property type="match status" value="1"/>
</dbReference>
<dbReference type="GO" id="GO:0016491">
    <property type="term" value="F:oxidoreductase activity"/>
    <property type="evidence" value="ECO:0007669"/>
    <property type="project" value="UniProtKB-KW"/>
</dbReference>
<feature type="domain" description="FAD-binding FR-type" evidence="8">
    <location>
        <begin position="421"/>
        <end position="544"/>
    </location>
</feature>
<protein>
    <recommendedName>
        <fullName evidence="8">FAD-binding FR-type domain-containing protein</fullName>
    </recommendedName>
</protein>
<evidence type="ECO:0000256" key="3">
    <source>
        <dbReference type="ARBA" id="ARBA00022989"/>
    </source>
</evidence>
<dbReference type="OrthoDB" id="167398at2759"/>
<evidence type="ECO:0000313" key="10">
    <source>
        <dbReference type="Proteomes" id="UP000030762"/>
    </source>
</evidence>
<feature type="transmembrane region" description="Helical" evidence="6">
    <location>
        <begin position="198"/>
        <end position="221"/>
    </location>
</feature>
<dbReference type="PROSITE" id="PS51384">
    <property type="entry name" value="FAD_FR"/>
    <property type="match status" value="1"/>
</dbReference>
<dbReference type="InterPro" id="IPR039261">
    <property type="entry name" value="FNR_nucleotide-bd"/>
</dbReference>
<dbReference type="InterPro" id="IPR013121">
    <property type="entry name" value="Fe_red_NAD-bd_6"/>
</dbReference>
<dbReference type="STRING" id="1156394.T0PTU8"/>
<reference evidence="9 10" key="1">
    <citation type="submission" date="2012-04" db="EMBL/GenBank/DDBJ databases">
        <title>The Genome Sequence of Saprolegnia declina VS20.</title>
        <authorList>
            <consortium name="The Broad Institute Genome Sequencing Platform"/>
            <person name="Russ C."/>
            <person name="Nusbaum C."/>
            <person name="Tyler B."/>
            <person name="van West P."/>
            <person name="Dieguez-Uribeondo J."/>
            <person name="de Bruijn I."/>
            <person name="Tripathy S."/>
            <person name="Jiang R."/>
            <person name="Young S.K."/>
            <person name="Zeng Q."/>
            <person name="Gargeya S."/>
            <person name="Fitzgerald M."/>
            <person name="Haas B."/>
            <person name="Abouelleil A."/>
            <person name="Alvarado L."/>
            <person name="Arachchi H.M."/>
            <person name="Berlin A."/>
            <person name="Chapman S.B."/>
            <person name="Goldberg J."/>
            <person name="Griggs A."/>
            <person name="Gujja S."/>
            <person name="Hansen M."/>
            <person name="Howarth C."/>
            <person name="Imamovic A."/>
            <person name="Larimer J."/>
            <person name="McCowen C."/>
            <person name="Montmayeur A."/>
            <person name="Murphy C."/>
            <person name="Neiman D."/>
            <person name="Pearson M."/>
            <person name="Priest M."/>
            <person name="Roberts A."/>
            <person name="Saif S."/>
            <person name="Shea T."/>
            <person name="Sisk P."/>
            <person name="Sykes S."/>
            <person name="Wortman J."/>
            <person name="Nusbaum C."/>
            <person name="Birren B."/>
        </authorList>
    </citation>
    <scope>NUCLEOTIDE SEQUENCE [LARGE SCALE GENOMIC DNA]</scope>
    <source>
        <strain evidence="9 10">VS20</strain>
    </source>
</reference>
<dbReference type="OMA" id="NDMSATW"/>
<dbReference type="InterPro" id="IPR017927">
    <property type="entry name" value="FAD-bd_FR_type"/>
</dbReference>
<dbReference type="InterPro" id="IPR013130">
    <property type="entry name" value="Fe3_Rdtase_TM_dom"/>
</dbReference>
<feature type="transmembrane region" description="Helical" evidence="6">
    <location>
        <begin position="359"/>
        <end position="379"/>
    </location>
</feature>
<dbReference type="AlphaFoldDB" id="T0PTU8"/>
<evidence type="ECO:0000256" key="7">
    <source>
        <dbReference type="SAM" id="SignalP"/>
    </source>
</evidence>
<keyword evidence="3 6" id="KW-1133">Transmembrane helix</keyword>
<dbReference type="SUPFAM" id="SSF52343">
    <property type="entry name" value="Ferredoxin reductase-like, C-terminal NADP-linked domain"/>
    <property type="match status" value="1"/>
</dbReference>
<dbReference type="CDD" id="cd06186">
    <property type="entry name" value="NOX_Duox_like_FAD_NADP"/>
    <property type="match status" value="1"/>
</dbReference>
<feature type="signal peptide" evidence="7">
    <location>
        <begin position="1"/>
        <end position="21"/>
    </location>
</feature>
<comment type="subcellular location">
    <subcellularLocation>
        <location evidence="1">Membrane</location>
        <topology evidence="1">Multi-pass membrane protein</topology>
    </subcellularLocation>
</comment>
<evidence type="ECO:0000313" key="9">
    <source>
        <dbReference type="EMBL" id="EQC28919.1"/>
    </source>
</evidence>
<dbReference type="Proteomes" id="UP000030762">
    <property type="component" value="Unassembled WGS sequence"/>
</dbReference>
<evidence type="ECO:0000256" key="2">
    <source>
        <dbReference type="ARBA" id="ARBA00022692"/>
    </source>
</evidence>
<keyword evidence="10" id="KW-1185">Reference proteome</keyword>
<dbReference type="EMBL" id="JH767189">
    <property type="protein sequence ID" value="EQC28919.1"/>
    <property type="molecule type" value="Genomic_DNA"/>
</dbReference>
<dbReference type="SFLD" id="SFLDG01168">
    <property type="entry name" value="Ferric_reductase_subgroup_(FRE"/>
    <property type="match status" value="1"/>
</dbReference>
<dbReference type="PANTHER" id="PTHR11972">
    <property type="entry name" value="NADPH OXIDASE"/>
    <property type="match status" value="1"/>
</dbReference>
<evidence type="ECO:0000256" key="1">
    <source>
        <dbReference type="ARBA" id="ARBA00004141"/>
    </source>
</evidence>